<organism evidence="4 5">
    <name type="scientific">Kocuria atrinae</name>
    <dbReference type="NCBI Taxonomy" id="592377"/>
    <lineage>
        <taxon>Bacteria</taxon>
        <taxon>Bacillati</taxon>
        <taxon>Actinomycetota</taxon>
        <taxon>Actinomycetes</taxon>
        <taxon>Micrococcales</taxon>
        <taxon>Micrococcaceae</taxon>
        <taxon>Kocuria</taxon>
    </lineage>
</organism>
<dbReference type="Pfam" id="PF01478">
    <property type="entry name" value="Peptidase_A24"/>
    <property type="match status" value="1"/>
</dbReference>
<evidence type="ECO:0000259" key="3">
    <source>
        <dbReference type="Pfam" id="PF01478"/>
    </source>
</evidence>
<gene>
    <name evidence="4" type="ORF">GCM10009824_17740</name>
</gene>
<dbReference type="PANTHER" id="PTHR30487:SF0">
    <property type="entry name" value="PREPILIN LEADER PEPTIDASE_N-METHYLTRANSFERASE-RELATED"/>
    <property type="match status" value="1"/>
</dbReference>
<dbReference type="Proteomes" id="UP001500166">
    <property type="component" value="Unassembled WGS sequence"/>
</dbReference>
<feature type="transmembrane region" description="Helical" evidence="2">
    <location>
        <begin position="59"/>
        <end position="78"/>
    </location>
</feature>
<accession>A0ABP5JNC9</accession>
<dbReference type="PANTHER" id="PTHR30487">
    <property type="entry name" value="TYPE 4 PREPILIN-LIKE PROTEINS LEADER PEPTIDE-PROCESSING ENZYME"/>
    <property type="match status" value="1"/>
</dbReference>
<sequence>MMQPMTASVGVFVGDQLQAASTSGWLAAATCALGVLVLACTGVWLAATDIRYHRLPRKVVWPLYPAVTALLGISASLGGEPVRWWWMLWGLMIMGGLFVLLRLVYPAGMGLGDVRLAGVLGIATGFASVGHTFMAIAVTFVLAGLFSAALLAMRKIDMTSRVAFGPFMLVGSLGVLAFV</sequence>
<proteinExistence type="inferred from homology"/>
<keyword evidence="2" id="KW-1133">Transmembrane helix</keyword>
<dbReference type="InterPro" id="IPR000045">
    <property type="entry name" value="Prepilin_IV_endopep_pep"/>
</dbReference>
<keyword evidence="2" id="KW-0472">Membrane</keyword>
<evidence type="ECO:0000256" key="1">
    <source>
        <dbReference type="ARBA" id="ARBA00005801"/>
    </source>
</evidence>
<evidence type="ECO:0000313" key="5">
    <source>
        <dbReference type="Proteomes" id="UP001500166"/>
    </source>
</evidence>
<dbReference type="Gene3D" id="1.20.120.1220">
    <property type="match status" value="1"/>
</dbReference>
<evidence type="ECO:0000256" key="2">
    <source>
        <dbReference type="SAM" id="Phobius"/>
    </source>
</evidence>
<feature type="transmembrane region" description="Helical" evidence="2">
    <location>
        <begin position="84"/>
        <end position="105"/>
    </location>
</feature>
<feature type="transmembrane region" description="Helical" evidence="2">
    <location>
        <begin position="25"/>
        <end position="47"/>
    </location>
</feature>
<dbReference type="EMBL" id="BAAAQA010000017">
    <property type="protein sequence ID" value="GAA2117952.1"/>
    <property type="molecule type" value="Genomic_DNA"/>
</dbReference>
<protein>
    <recommendedName>
        <fullName evidence="3">Prepilin type IV endopeptidase peptidase domain-containing protein</fullName>
    </recommendedName>
</protein>
<reference evidence="5" key="1">
    <citation type="journal article" date="2019" name="Int. J. Syst. Evol. Microbiol.">
        <title>The Global Catalogue of Microorganisms (GCM) 10K type strain sequencing project: providing services to taxonomists for standard genome sequencing and annotation.</title>
        <authorList>
            <consortium name="The Broad Institute Genomics Platform"/>
            <consortium name="The Broad Institute Genome Sequencing Center for Infectious Disease"/>
            <person name="Wu L."/>
            <person name="Ma J."/>
        </authorList>
    </citation>
    <scope>NUCLEOTIDE SEQUENCE [LARGE SCALE GENOMIC DNA]</scope>
    <source>
        <strain evidence="5">JCM 15914</strain>
    </source>
</reference>
<feature type="transmembrane region" description="Helical" evidence="2">
    <location>
        <begin position="117"/>
        <end position="146"/>
    </location>
</feature>
<evidence type="ECO:0000313" key="4">
    <source>
        <dbReference type="EMBL" id="GAA2117952.1"/>
    </source>
</evidence>
<comment type="similarity">
    <text evidence="1">Belongs to the peptidase A24 family.</text>
</comment>
<feature type="transmembrane region" description="Helical" evidence="2">
    <location>
        <begin position="158"/>
        <end position="178"/>
    </location>
</feature>
<name>A0ABP5JNC9_9MICC</name>
<feature type="domain" description="Prepilin type IV endopeptidase peptidase" evidence="3">
    <location>
        <begin position="36"/>
        <end position="146"/>
    </location>
</feature>
<keyword evidence="2" id="KW-0812">Transmembrane</keyword>
<dbReference type="InterPro" id="IPR050882">
    <property type="entry name" value="Prepilin_peptidase/N-MTase"/>
</dbReference>
<keyword evidence="5" id="KW-1185">Reference proteome</keyword>
<comment type="caution">
    <text evidence="4">The sequence shown here is derived from an EMBL/GenBank/DDBJ whole genome shotgun (WGS) entry which is preliminary data.</text>
</comment>
<dbReference type="RefSeq" id="WP_344224655.1">
    <property type="nucleotide sequence ID" value="NZ_BAAAQA010000017.1"/>
</dbReference>